<keyword evidence="3" id="KW-1185">Reference proteome</keyword>
<keyword evidence="1" id="KW-0732">Signal</keyword>
<evidence type="ECO:0008006" key="4">
    <source>
        <dbReference type="Google" id="ProtNLM"/>
    </source>
</evidence>
<dbReference type="EMBL" id="JAKEVY010000001">
    <property type="protein sequence ID" value="MCF1713741.1"/>
    <property type="molecule type" value="Genomic_DNA"/>
</dbReference>
<organism evidence="2 3">
    <name type="scientific">Flavihumibacter fluminis</name>
    <dbReference type="NCBI Taxonomy" id="2909236"/>
    <lineage>
        <taxon>Bacteria</taxon>
        <taxon>Pseudomonadati</taxon>
        <taxon>Bacteroidota</taxon>
        <taxon>Chitinophagia</taxon>
        <taxon>Chitinophagales</taxon>
        <taxon>Chitinophagaceae</taxon>
        <taxon>Flavihumibacter</taxon>
    </lineage>
</organism>
<feature type="chain" id="PRO_5046819621" description="YD repeat-containing protein" evidence="1">
    <location>
        <begin position="20"/>
        <end position="275"/>
    </location>
</feature>
<feature type="signal peptide" evidence="1">
    <location>
        <begin position="1"/>
        <end position="19"/>
    </location>
</feature>
<comment type="caution">
    <text evidence="2">The sequence shown here is derived from an EMBL/GenBank/DDBJ whole genome shotgun (WGS) entry which is preliminary data.</text>
</comment>
<gene>
    <name evidence="2" type="ORF">L0U88_03740</name>
</gene>
<dbReference type="Gene3D" id="2.180.10.10">
    <property type="entry name" value="RHS repeat-associated core"/>
    <property type="match status" value="1"/>
</dbReference>
<accession>A0ABS9BGF2</accession>
<evidence type="ECO:0000256" key="1">
    <source>
        <dbReference type="SAM" id="SignalP"/>
    </source>
</evidence>
<dbReference type="Proteomes" id="UP001200145">
    <property type="component" value="Unassembled WGS sequence"/>
</dbReference>
<name>A0ABS9BGF2_9BACT</name>
<reference evidence="2 3" key="1">
    <citation type="submission" date="2022-01" db="EMBL/GenBank/DDBJ databases">
        <title>Flavihumibacter sp. nov., isolated from sediment of a river.</title>
        <authorList>
            <person name="Liu H."/>
        </authorList>
    </citation>
    <scope>NUCLEOTIDE SEQUENCE [LARGE SCALE GENOMIC DNA]</scope>
    <source>
        <strain evidence="2 3">RY-1</strain>
    </source>
</reference>
<dbReference type="RefSeq" id="WP_234864269.1">
    <property type="nucleotide sequence ID" value="NZ_JAKEVY010000001.1"/>
</dbReference>
<proteinExistence type="predicted"/>
<protein>
    <recommendedName>
        <fullName evidence="4">YD repeat-containing protein</fullName>
    </recommendedName>
</protein>
<evidence type="ECO:0000313" key="3">
    <source>
        <dbReference type="Proteomes" id="UP001200145"/>
    </source>
</evidence>
<sequence>MKNIAFILILTLSSSPLWSQFYYNDLLANRQTNQRYQQLLEKGIKKVTITSYDGNTPESAGFTAEQTLDSKKGLLVTRTQTSQTGDTRIEARYNEKGWLISSKDTAQNASSQSSYSYNPNGQLIRLESSSSSDNITTTEIHNWTYNEAGLPQSMQRIRNQVDTTTVSFVYDEKGNLVEEKAIRANLPAITYYYYYDAKNRLTDIVRFNVKAQRLLPDYIFEYNENDQLKKMTMVPEGTNAYEQWFYQYLPNGLRRMELVYNKQQQLMGKVEYEYE</sequence>
<evidence type="ECO:0000313" key="2">
    <source>
        <dbReference type="EMBL" id="MCF1713741.1"/>
    </source>
</evidence>